<protein>
    <submittedName>
        <fullName evidence="3">Uncharacterized protein</fullName>
    </submittedName>
</protein>
<dbReference type="GO" id="GO:1990593">
    <property type="term" value="F:nascent polypeptide-associated complex binding"/>
    <property type="evidence" value="ECO:0007669"/>
    <property type="project" value="InterPro"/>
</dbReference>
<dbReference type="OrthoDB" id="5422928at2759"/>
<dbReference type="PANTHER" id="PTHR38402">
    <property type="entry name" value="MITOCHONDRIAL OUTER MEMBRANE PROTEIN OM14"/>
    <property type="match status" value="1"/>
</dbReference>
<feature type="compositionally biased region" description="Polar residues" evidence="1">
    <location>
        <begin position="51"/>
        <end position="67"/>
    </location>
</feature>
<gene>
    <name evidence="3" type="ORF">K402DRAFT_320515</name>
</gene>
<dbReference type="AlphaFoldDB" id="A0A6G1HG56"/>
<reference evidence="3" key="1">
    <citation type="journal article" date="2020" name="Stud. Mycol.">
        <title>101 Dothideomycetes genomes: a test case for predicting lifestyles and emergence of pathogens.</title>
        <authorList>
            <person name="Haridas S."/>
            <person name="Albert R."/>
            <person name="Binder M."/>
            <person name="Bloem J."/>
            <person name="Labutti K."/>
            <person name="Salamov A."/>
            <person name="Andreopoulos B."/>
            <person name="Baker S."/>
            <person name="Barry K."/>
            <person name="Bills G."/>
            <person name="Bluhm B."/>
            <person name="Cannon C."/>
            <person name="Castanera R."/>
            <person name="Culley D."/>
            <person name="Daum C."/>
            <person name="Ezra D."/>
            <person name="Gonzalez J."/>
            <person name="Henrissat B."/>
            <person name="Kuo A."/>
            <person name="Liang C."/>
            <person name="Lipzen A."/>
            <person name="Lutzoni F."/>
            <person name="Magnuson J."/>
            <person name="Mondo S."/>
            <person name="Nolan M."/>
            <person name="Ohm R."/>
            <person name="Pangilinan J."/>
            <person name="Park H.-J."/>
            <person name="Ramirez L."/>
            <person name="Alfaro M."/>
            <person name="Sun H."/>
            <person name="Tritt A."/>
            <person name="Yoshinaga Y."/>
            <person name="Zwiers L.-H."/>
            <person name="Turgeon B."/>
            <person name="Goodwin S."/>
            <person name="Spatafora J."/>
            <person name="Crous P."/>
            <person name="Grigoriev I."/>
        </authorList>
    </citation>
    <scope>NUCLEOTIDE SEQUENCE</scope>
    <source>
        <strain evidence="3">CBS 113979</strain>
    </source>
</reference>
<feature type="compositionally biased region" description="Low complexity" evidence="1">
    <location>
        <begin position="97"/>
        <end position="111"/>
    </location>
</feature>
<sequence length="183" mass="19359">MSYADMAAKGPKQSPEEVTVTNPTSSAAPQMPEVEHTDESTSSLIDVDSPHISSVPSDFESQSVKTDTQADRIEREAEDAKITAEKKASEAKEKAKGAAGKAKSKAGLAGKRMNDNKDNPVVIGNAVLIGLGSAGLGYAAYQKYTAGEFTWKVAGAFAGIVGVFATADYFISSYLFQKYPPKK</sequence>
<dbReference type="EMBL" id="ML977137">
    <property type="protein sequence ID" value="KAF1992216.1"/>
    <property type="molecule type" value="Genomic_DNA"/>
</dbReference>
<dbReference type="InterPro" id="IPR039454">
    <property type="entry name" value="OM14"/>
</dbReference>
<evidence type="ECO:0000313" key="3">
    <source>
        <dbReference type="EMBL" id="KAF1992216.1"/>
    </source>
</evidence>
<dbReference type="PANTHER" id="PTHR38402:SF1">
    <property type="entry name" value="MITOCHONDRIAL OUTER MEMBRANE PROTEIN OM14"/>
    <property type="match status" value="1"/>
</dbReference>
<feature type="transmembrane region" description="Helical" evidence="2">
    <location>
        <begin position="153"/>
        <end position="176"/>
    </location>
</feature>
<feature type="compositionally biased region" description="Basic and acidic residues" evidence="1">
    <location>
        <begin position="68"/>
        <end position="96"/>
    </location>
</feature>
<organism evidence="3 4">
    <name type="scientific">Aulographum hederae CBS 113979</name>
    <dbReference type="NCBI Taxonomy" id="1176131"/>
    <lineage>
        <taxon>Eukaryota</taxon>
        <taxon>Fungi</taxon>
        <taxon>Dikarya</taxon>
        <taxon>Ascomycota</taxon>
        <taxon>Pezizomycotina</taxon>
        <taxon>Dothideomycetes</taxon>
        <taxon>Pleosporomycetidae</taxon>
        <taxon>Aulographales</taxon>
        <taxon>Aulographaceae</taxon>
    </lineage>
</organism>
<dbReference type="Proteomes" id="UP000800041">
    <property type="component" value="Unassembled WGS sequence"/>
</dbReference>
<proteinExistence type="predicted"/>
<dbReference type="GO" id="GO:0005741">
    <property type="term" value="C:mitochondrial outer membrane"/>
    <property type="evidence" value="ECO:0007669"/>
    <property type="project" value="InterPro"/>
</dbReference>
<evidence type="ECO:0000313" key="4">
    <source>
        <dbReference type="Proteomes" id="UP000800041"/>
    </source>
</evidence>
<accession>A0A6G1HG56</accession>
<keyword evidence="2" id="KW-0472">Membrane</keyword>
<name>A0A6G1HG56_9PEZI</name>
<evidence type="ECO:0000256" key="2">
    <source>
        <dbReference type="SAM" id="Phobius"/>
    </source>
</evidence>
<feature type="compositionally biased region" description="Polar residues" evidence="1">
    <location>
        <begin position="19"/>
        <end position="28"/>
    </location>
</feature>
<dbReference type="GO" id="GO:0006626">
    <property type="term" value="P:protein targeting to mitochondrion"/>
    <property type="evidence" value="ECO:0007669"/>
    <property type="project" value="TreeGrafter"/>
</dbReference>
<keyword evidence="4" id="KW-1185">Reference proteome</keyword>
<feature type="transmembrane region" description="Helical" evidence="2">
    <location>
        <begin position="121"/>
        <end position="141"/>
    </location>
</feature>
<keyword evidence="2" id="KW-1133">Transmembrane helix</keyword>
<keyword evidence="2" id="KW-0812">Transmembrane</keyword>
<evidence type="ECO:0000256" key="1">
    <source>
        <dbReference type="SAM" id="MobiDB-lite"/>
    </source>
</evidence>
<feature type="region of interest" description="Disordered" evidence="1">
    <location>
        <begin position="1"/>
        <end position="113"/>
    </location>
</feature>